<reference evidence="1 2" key="1">
    <citation type="submission" date="2019-08" db="EMBL/GenBank/DDBJ databases">
        <authorList>
            <person name="Herpell B J."/>
        </authorList>
    </citation>
    <scope>NUCLEOTIDE SEQUENCE [LARGE SCALE GENOMIC DNA]</scope>
    <source>
        <strain evidence="2">Msb3</strain>
    </source>
</reference>
<organism evidence="1 2">
    <name type="scientific">Paraburkholderia dioscoreae</name>
    <dbReference type="NCBI Taxonomy" id="2604047"/>
    <lineage>
        <taxon>Bacteria</taxon>
        <taxon>Pseudomonadati</taxon>
        <taxon>Pseudomonadota</taxon>
        <taxon>Betaproteobacteria</taxon>
        <taxon>Burkholderiales</taxon>
        <taxon>Burkholderiaceae</taxon>
        <taxon>Paraburkholderia</taxon>
    </lineage>
</organism>
<gene>
    <name evidence="1" type="ORF">PDMSB3_1172</name>
</gene>
<dbReference type="EMBL" id="LR699553">
    <property type="protein sequence ID" value="VVD27634.1"/>
    <property type="molecule type" value="Genomic_DNA"/>
</dbReference>
<protein>
    <submittedName>
        <fullName evidence="1">Uncharacterized protein</fullName>
    </submittedName>
</protein>
<sequence>MSGPVVAAAVTTTATTTMEDGTMGADAGKAAAAVGMEVDTAAEAVVTGANAP</sequence>
<accession>A0A5Q4ZBM0</accession>
<dbReference type="KEGG" id="pdio:PDMSB3_1172"/>
<evidence type="ECO:0000313" key="2">
    <source>
        <dbReference type="Proteomes" id="UP000325811"/>
    </source>
</evidence>
<keyword evidence="2" id="KW-1185">Reference proteome</keyword>
<evidence type="ECO:0000313" key="1">
    <source>
        <dbReference type="EMBL" id="VVD27634.1"/>
    </source>
</evidence>
<dbReference type="Proteomes" id="UP000325811">
    <property type="component" value="Chromosome I"/>
</dbReference>
<dbReference type="AlphaFoldDB" id="A0A5Q4ZBM0"/>
<name>A0A5Q4ZBM0_9BURK</name>
<proteinExistence type="predicted"/>